<name>A0ABP1AQA3_9BRYO</name>
<evidence type="ECO:0000313" key="4">
    <source>
        <dbReference type="Proteomes" id="UP001497522"/>
    </source>
</evidence>
<keyword evidence="2" id="KW-0472">Membrane</keyword>
<sequence length="116" mass="11805">MTTASATIQRPARDGALAFSLVLSAAVVAVPTPFPSAAREFRLLLAAAAALALAAIGPAAAATWEGAPAFEPAKDPAPVPPTRDPNLHTARPGPARGEAKGEYSIMKIMKIALGHN</sequence>
<organism evidence="3 4">
    <name type="scientific">Sphagnum jensenii</name>
    <dbReference type="NCBI Taxonomy" id="128206"/>
    <lineage>
        <taxon>Eukaryota</taxon>
        <taxon>Viridiplantae</taxon>
        <taxon>Streptophyta</taxon>
        <taxon>Embryophyta</taxon>
        <taxon>Bryophyta</taxon>
        <taxon>Sphagnophytina</taxon>
        <taxon>Sphagnopsida</taxon>
        <taxon>Sphagnales</taxon>
        <taxon>Sphagnaceae</taxon>
        <taxon>Sphagnum</taxon>
    </lineage>
</organism>
<feature type="region of interest" description="Disordered" evidence="1">
    <location>
        <begin position="67"/>
        <end position="100"/>
    </location>
</feature>
<protein>
    <submittedName>
        <fullName evidence="3">Uncharacterized protein</fullName>
    </submittedName>
</protein>
<keyword evidence="2" id="KW-0812">Transmembrane</keyword>
<evidence type="ECO:0000313" key="3">
    <source>
        <dbReference type="EMBL" id="CAK9864774.1"/>
    </source>
</evidence>
<reference evidence="3" key="1">
    <citation type="submission" date="2024-03" db="EMBL/GenBank/DDBJ databases">
        <authorList>
            <consortium name="ELIXIR-Norway"/>
            <consortium name="Elixir Norway"/>
        </authorList>
    </citation>
    <scope>NUCLEOTIDE SEQUENCE</scope>
</reference>
<accession>A0ABP1AQA3</accession>
<feature type="transmembrane region" description="Helical" evidence="2">
    <location>
        <begin position="45"/>
        <end position="64"/>
    </location>
</feature>
<gene>
    <name evidence="3" type="ORF">CSSPJE1EN2_LOCUS7769</name>
</gene>
<evidence type="ECO:0000256" key="2">
    <source>
        <dbReference type="SAM" id="Phobius"/>
    </source>
</evidence>
<dbReference type="EMBL" id="OZ023715">
    <property type="protein sequence ID" value="CAK9864774.1"/>
    <property type="molecule type" value="Genomic_DNA"/>
</dbReference>
<keyword evidence="2" id="KW-1133">Transmembrane helix</keyword>
<evidence type="ECO:0000256" key="1">
    <source>
        <dbReference type="SAM" id="MobiDB-lite"/>
    </source>
</evidence>
<proteinExistence type="predicted"/>
<dbReference type="Proteomes" id="UP001497522">
    <property type="component" value="Chromosome 14"/>
</dbReference>
<keyword evidence="4" id="KW-1185">Reference proteome</keyword>